<feature type="compositionally biased region" description="Polar residues" evidence="1">
    <location>
        <begin position="46"/>
        <end position="55"/>
    </location>
</feature>
<accession>A0A914DCK5</accession>
<keyword evidence="2" id="KW-1185">Reference proteome</keyword>
<feature type="region of interest" description="Disordered" evidence="1">
    <location>
        <begin position="33"/>
        <end position="78"/>
    </location>
</feature>
<proteinExistence type="predicted"/>
<evidence type="ECO:0000313" key="3">
    <source>
        <dbReference type="WBParaSite" id="ACRNAN_scaffold21892.g28452.t1"/>
    </source>
</evidence>
<evidence type="ECO:0000256" key="1">
    <source>
        <dbReference type="SAM" id="MobiDB-lite"/>
    </source>
</evidence>
<sequence length="78" mass="8847">MDKDGKILGQAAMNIISTFLAAVFPRISQLLPKPPATSAPIRKSNEPPTLQNNSIRRPYHFQPNRFQGMPLSKRSRRF</sequence>
<protein>
    <submittedName>
        <fullName evidence="3">Uncharacterized protein</fullName>
    </submittedName>
</protein>
<dbReference type="AlphaFoldDB" id="A0A914DCK5"/>
<reference evidence="3" key="1">
    <citation type="submission" date="2022-11" db="UniProtKB">
        <authorList>
            <consortium name="WormBaseParasite"/>
        </authorList>
    </citation>
    <scope>IDENTIFICATION</scope>
</reference>
<dbReference type="WBParaSite" id="ACRNAN_scaffold21892.g28452.t1">
    <property type="protein sequence ID" value="ACRNAN_scaffold21892.g28452.t1"/>
    <property type="gene ID" value="ACRNAN_scaffold21892.g28452"/>
</dbReference>
<evidence type="ECO:0000313" key="2">
    <source>
        <dbReference type="Proteomes" id="UP000887540"/>
    </source>
</evidence>
<dbReference type="Proteomes" id="UP000887540">
    <property type="component" value="Unplaced"/>
</dbReference>
<organism evidence="2 3">
    <name type="scientific">Acrobeloides nanus</name>
    <dbReference type="NCBI Taxonomy" id="290746"/>
    <lineage>
        <taxon>Eukaryota</taxon>
        <taxon>Metazoa</taxon>
        <taxon>Ecdysozoa</taxon>
        <taxon>Nematoda</taxon>
        <taxon>Chromadorea</taxon>
        <taxon>Rhabditida</taxon>
        <taxon>Tylenchina</taxon>
        <taxon>Cephalobomorpha</taxon>
        <taxon>Cephaloboidea</taxon>
        <taxon>Cephalobidae</taxon>
        <taxon>Acrobeloides</taxon>
    </lineage>
</organism>
<name>A0A914DCK5_9BILA</name>